<dbReference type="InterPro" id="IPR003593">
    <property type="entry name" value="AAA+_ATPase"/>
</dbReference>
<dbReference type="InterPro" id="IPR003959">
    <property type="entry name" value="ATPase_AAA_core"/>
</dbReference>
<reference evidence="6" key="1">
    <citation type="submission" date="2015-02" db="EMBL/GenBank/DDBJ databases">
        <title>Genome sequencing for Strongylocentrotus purpuratus.</title>
        <authorList>
            <person name="Murali S."/>
            <person name="Liu Y."/>
            <person name="Vee V."/>
            <person name="English A."/>
            <person name="Wang M."/>
            <person name="Skinner E."/>
            <person name="Han Y."/>
            <person name="Muzny D.M."/>
            <person name="Worley K.C."/>
            <person name="Gibbs R.A."/>
        </authorList>
    </citation>
    <scope>NUCLEOTIDE SEQUENCE</scope>
</reference>
<dbReference type="GO" id="GO:0005737">
    <property type="term" value="C:cytoplasm"/>
    <property type="evidence" value="ECO:0000318"/>
    <property type="project" value="GO_Central"/>
</dbReference>
<dbReference type="Gene3D" id="1.10.8.60">
    <property type="match status" value="1"/>
</dbReference>
<dbReference type="Gene3D" id="3.40.50.300">
    <property type="entry name" value="P-loop containing nucleotide triphosphate hydrolases"/>
    <property type="match status" value="1"/>
</dbReference>
<dbReference type="Pfam" id="PF10431">
    <property type="entry name" value="ClpB_D2-small"/>
    <property type="match status" value="1"/>
</dbReference>
<dbReference type="PRINTS" id="PR00300">
    <property type="entry name" value="CLPPROTEASEA"/>
</dbReference>
<dbReference type="PANTHER" id="PTHR11638">
    <property type="entry name" value="ATP-DEPENDENT CLP PROTEASE"/>
    <property type="match status" value="1"/>
</dbReference>
<evidence type="ECO:0000256" key="1">
    <source>
        <dbReference type="ARBA" id="ARBA00022741"/>
    </source>
</evidence>
<reference evidence="5" key="2">
    <citation type="submission" date="2021-01" db="UniProtKB">
        <authorList>
            <consortium name="EnsemblMetazoa"/>
        </authorList>
    </citation>
    <scope>IDENTIFICATION</scope>
</reference>
<keyword evidence="2" id="KW-0067">ATP-binding</keyword>
<dbReference type="InterPro" id="IPR050130">
    <property type="entry name" value="ClpA_ClpB"/>
</dbReference>
<feature type="domain" description="AAA+ ATPase" evidence="3">
    <location>
        <begin position="46"/>
        <end position="228"/>
    </location>
</feature>
<feature type="domain" description="Clp ATPase C-terminal" evidence="4">
    <location>
        <begin position="236"/>
        <end position="324"/>
    </location>
</feature>
<dbReference type="InterPro" id="IPR027417">
    <property type="entry name" value="P-loop_NTPase"/>
</dbReference>
<proteinExistence type="predicted"/>
<evidence type="ECO:0000313" key="6">
    <source>
        <dbReference type="Proteomes" id="UP000007110"/>
    </source>
</evidence>
<dbReference type="GO" id="GO:0016887">
    <property type="term" value="F:ATP hydrolysis activity"/>
    <property type="evidence" value="ECO:0000318"/>
    <property type="project" value="GO_Central"/>
</dbReference>
<evidence type="ECO:0000313" key="5">
    <source>
        <dbReference type="EnsemblMetazoa" id="XP_030837095"/>
    </source>
</evidence>
<evidence type="ECO:0000256" key="2">
    <source>
        <dbReference type="ARBA" id="ARBA00022840"/>
    </source>
</evidence>
<dbReference type="CDD" id="cd19499">
    <property type="entry name" value="RecA-like_ClpB_Hsp104-like"/>
    <property type="match status" value="1"/>
</dbReference>
<dbReference type="InterPro" id="IPR019489">
    <property type="entry name" value="Clp_ATPase_C"/>
</dbReference>
<dbReference type="KEGG" id="spu:100892042"/>
<dbReference type="InterPro" id="IPR001270">
    <property type="entry name" value="ClpA/B"/>
</dbReference>
<accession>A0A7M7SWT6</accession>
<dbReference type="GeneID" id="100892042"/>
<dbReference type="GO" id="GO:0005524">
    <property type="term" value="F:ATP binding"/>
    <property type="evidence" value="ECO:0007669"/>
    <property type="project" value="UniProtKB-KW"/>
</dbReference>
<dbReference type="OMA" id="FWAKKVC"/>
<dbReference type="SUPFAM" id="SSF52540">
    <property type="entry name" value="P-loop containing nucleoside triphosphate hydrolases"/>
    <property type="match status" value="1"/>
</dbReference>
<dbReference type="AlphaFoldDB" id="A0A7M7SWT6"/>
<dbReference type="PANTHER" id="PTHR11638:SF93">
    <property type="entry name" value="MITOCHONDRIAL DISAGGREGASE"/>
    <property type="match status" value="1"/>
</dbReference>
<dbReference type="SMART" id="SM01086">
    <property type="entry name" value="ClpB_D2-small"/>
    <property type="match status" value="1"/>
</dbReference>
<dbReference type="InParanoid" id="A0A7M7SWT6"/>
<keyword evidence="6" id="KW-1185">Reference proteome</keyword>
<dbReference type="SMART" id="SM00382">
    <property type="entry name" value="AAA"/>
    <property type="match status" value="1"/>
</dbReference>
<dbReference type="GO" id="GO:0005739">
    <property type="term" value="C:mitochondrion"/>
    <property type="evidence" value="ECO:0000318"/>
    <property type="project" value="GO_Central"/>
</dbReference>
<name>A0A7M7SWT6_STRPU</name>
<organism evidence="5 6">
    <name type="scientific">Strongylocentrotus purpuratus</name>
    <name type="common">Purple sea urchin</name>
    <dbReference type="NCBI Taxonomy" id="7668"/>
    <lineage>
        <taxon>Eukaryota</taxon>
        <taxon>Metazoa</taxon>
        <taxon>Echinodermata</taxon>
        <taxon>Eleutherozoa</taxon>
        <taxon>Echinozoa</taxon>
        <taxon>Echinoidea</taxon>
        <taxon>Euechinoidea</taxon>
        <taxon>Echinacea</taxon>
        <taxon>Camarodonta</taxon>
        <taxon>Echinidea</taxon>
        <taxon>Strongylocentrotidae</taxon>
        <taxon>Strongylocentrotus</taxon>
    </lineage>
</organism>
<evidence type="ECO:0000259" key="4">
    <source>
        <dbReference type="SMART" id="SM01086"/>
    </source>
</evidence>
<keyword evidence="1" id="KW-0547">Nucleotide-binding</keyword>
<dbReference type="GO" id="GO:0034605">
    <property type="term" value="P:cellular response to heat"/>
    <property type="evidence" value="ECO:0000318"/>
    <property type="project" value="GO_Central"/>
</dbReference>
<dbReference type="EnsemblMetazoa" id="XM_030981235">
    <property type="protein sequence ID" value="XP_030837095"/>
    <property type="gene ID" value="LOC100892042"/>
</dbReference>
<dbReference type="Proteomes" id="UP000007110">
    <property type="component" value="Unassembled WGS sequence"/>
</dbReference>
<protein>
    <submittedName>
        <fullName evidence="5">Uncharacterized protein</fullName>
    </submittedName>
</protein>
<dbReference type="Pfam" id="PF07724">
    <property type="entry name" value="AAA_2"/>
    <property type="match status" value="1"/>
</dbReference>
<dbReference type="OrthoDB" id="47330at2759"/>
<sequence>MGLSRNKRPTNLEKHLQENIVGQEHAVSLVARTIRRKEAGWQSTEKPLVFLFLGSSGTGKTEMAKAVSTHLKLKETAFIRIDMSEYQEKHDVSRFVGAPPGYLGHDAGGQLTEKLKKTPKAVVLFDEVEKAHRDVLTIMLQLFDEGRLTDGKGETVMGNKAIFFMTSNLGSDAITDFWKKENKQSGLNIQKSYLNIGQVKIPDNFQQEVIQPILKRHFKRDEFLGRINETVFFLPFTEDDLVQLVTREMDKWSKLANSRHRIRVSWDDSVLKVLANGYKVDYGARSIIHEVERRIVNNLAQLQGEYEDIVKGIRISVERESATLRAVMKMEVLDHHDRVRKEISI</sequence>
<dbReference type="RefSeq" id="XP_030837095.1">
    <property type="nucleotide sequence ID" value="XM_030981235.1"/>
</dbReference>
<evidence type="ECO:0000259" key="3">
    <source>
        <dbReference type="SMART" id="SM00382"/>
    </source>
</evidence>